<evidence type="ECO:0000313" key="1">
    <source>
        <dbReference type="EMBL" id="ODS22718.1"/>
    </source>
</evidence>
<protein>
    <submittedName>
        <fullName evidence="1">Uncharacterized protein</fullName>
    </submittedName>
</protein>
<accession>A0A1D2QMA7</accession>
<dbReference type="EMBL" id="MDLC01000056">
    <property type="protein sequence ID" value="ODS22718.1"/>
    <property type="molecule type" value="Genomic_DNA"/>
</dbReference>
<evidence type="ECO:0000313" key="2">
    <source>
        <dbReference type="Proteomes" id="UP000242502"/>
    </source>
</evidence>
<name>A0A1D2QMA7_9GAMM</name>
<reference evidence="1 2" key="1">
    <citation type="journal article" date="2016" name="Appl. Environ. Microbiol.">
        <title>Lack of Overt Genome Reduction in the Bryostatin-Producing Bryozoan Symbiont "Candidatus Endobugula sertula".</title>
        <authorList>
            <person name="Miller I.J."/>
            <person name="Vanee N."/>
            <person name="Fong S.S."/>
            <person name="Lim-Fong G.E."/>
            <person name="Kwan J.C."/>
        </authorList>
    </citation>
    <scope>NUCLEOTIDE SEQUENCE [LARGE SCALE GENOMIC DNA]</scope>
    <source>
        <strain evidence="1">AB1-4</strain>
    </source>
</reference>
<dbReference type="Proteomes" id="UP000242502">
    <property type="component" value="Unassembled WGS sequence"/>
</dbReference>
<dbReference type="STRING" id="62101.AB835_12710"/>
<organism evidence="1 2">
    <name type="scientific">Candidatus Endobugula sertula</name>
    <name type="common">Bugula neritina bacterial symbiont</name>
    <dbReference type="NCBI Taxonomy" id="62101"/>
    <lineage>
        <taxon>Bacteria</taxon>
        <taxon>Pseudomonadati</taxon>
        <taxon>Pseudomonadota</taxon>
        <taxon>Gammaproteobacteria</taxon>
        <taxon>Cellvibrionales</taxon>
        <taxon>Cellvibrionaceae</taxon>
        <taxon>Candidatus Endobugula</taxon>
    </lineage>
</organism>
<gene>
    <name evidence="1" type="ORF">AB835_12710</name>
</gene>
<sequence length="187" mass="20008">MTAVEGKPGLYQIDSATEVTTAGRTADIPSHFKPTHAVKVGDEYFAVKYKADRREIGLFDPTVSSGGNSKVLFSFDAVKGKWTSSKLRGGDGYGATSVVVGNRTYKVRFRGKKGSSVSEEVELLPQEPGTPALRTTRTVYDWIKRHPGKVGTVVAGVGVAAVVLGPTLGITLTKKTSDNSSNRRPYS</sequence>
<proteinExistence type="predicted"/>
<comment type="caution">
    <text evidence="1">The sequence shown here is derived from an EMBL/GenBank/DDBJ whole genome shotgun (WGS) entry which is preliminary data.</text>
</comment>
<dbReference type="AlphaFoldDB" id="A0A1D2QMA7"/>